<evidence type="ECO:0000256" key="6">
    <source>
        <dbReference type="ARBA" id="ARBA00022989"/>
    </source>
</evidence>
<dbReference type="NCBIfam" id="TIGR02602">
    <property type="entry name" value="8TM_EpsH"/>
    <property type="match status" value="1"/>
</dbReference>
<evidence type="ECO:0000313" key="10">
    <source>
        <dbReference type="EMBL" id="ODB96995.1"/>
    </source>
</evidence>
<feature type="transmembrane region" description="Helical" evidence="8">
    <location>
        <begin position="193"/>
        <end position="210"/>
    </location>
</feature>
<keyword evidence="4 8" id="KW-0812">Transmembrane</keyword>
<keyword evidence="7 8" id="KW-0472">Membrane</keyword>
<gene>
    <name evidence="10" type="ORF">A3196_09605</name>
</gene>
<keyword evidence="2" id="KW-1003">Cell membrane</keyword>
<dbReference type="InterPro" id="IPR019127">
    <property type="entry name" value="Exosortase"/>
</dbReference>
<evidence type="ECO:0000256" key="4">
    <source>
        <dbReference type="ARBA" id="ARBA00022692"/>
    </source>
</evidence>
<dbReference type="NCBIfam" id="TIGR04178">
    <property type="entry name" value="exo_archaeo"/>
    <property type="match status" value="1"/>
</dbReference>
<evidence type="ECO:0000256" key="5">
    <source>
        <dbReference type="ARBA" id="ARBA00022801"/>
    </source>
</evidence>
<keyword evidence="3" id="KW-0645">Protease</keyword>
<dbReference type="NCBIfam" id="TIGR02914">
    <property type="entry name" value="EpsI_fam"/>
    <property type="match status" value="1"/>
</dbReference>
<name>A0A1E2UR20_9GAMM</name>
<dbReference type="GO" id="GO:0006508">
    <property type="term" value="P:proteolysis"/>
    <property type="evidence" value="ECO:0007669"/>
    <property type="project" value="UniProtKB-KW"/>
</dbReference>
<comment type="caution">
    <text evidence="10">The sequence shown here is derived from an EMBL/GenBank/DDBJ whole genome shotgun (WGS) entry which is preliminary data.</text>
</comment>
<dbReference type="STRING" id="1818881.A3196_09605"/>
<keyword evidence="11" id="KW-1185">Reference proteome</keyword>
<dbReference type="GO" id="GO:0005886">
    <property type="term" value="C:plasma membrane"/>
    <property type="evidence" value="ECO:0007669"/>
    <property type="project" value="UniProtKB-SubCell"/>
</dbReference>
<keyword evidence="6 8" id="KW-1133">Transmembrane helix</keyword>
<evidence type="ECO:0000256" key="8">
    <source>
        <dbReference type="SAM" id="Phobius"/>
    </source>
</evidence>
<dbReference type="Pfam" id="PF11984">
    <property type="entry name" value="DUF3485"/>
    <property type="match status" value="1"/>
</dbReference>
<feature type="transmembrane region" description="Helical" evidence="8">
    <location>
        <begin position="258"/>
        <end position="278"/>
    </location>
</feature>
<dbReference type="Proteomes" id="UP000094849">
    <property type="component" value="Unassembled WGS sequence"/>
</dbReference>
<dbReference type="OrthoDB" id="9797363at2"/>
<feature type="transmembrane region" description="Helical" evidence="8">
    <location>
        <begin position="130"/>
        <end position="147"/>
    </location>
</feature>
<feature type="transmembrane region" description="Helical" evidence="8">
    <location>
        <begin position="77"/>
        <end position="96"/>
    </location>
</feature>
<feature type="transmembrane region" description="Helical" evidence="8">
    <location>
        <begin position="217"/>
        <end position="238"/>
    </location>
</feature>
<feature type="transmembrane region" description="Helical" evidence="8">
    <location>
        <begin position="102"/>
        <end position="123"/>
    </location>
</feature>
<dbReference type="AlphaFoldDB" id="A0A1E2UR20"/>
<dbReference type="InterPro" id="IPR013426">
    <property type="entry name" value="EpsH-like"/>
</dbReference>
<dbReference type="InterPro" id="IPR014263">
    <property type="entry name" value="Methanolan_biosynth_EpsI"/>
</dbReference>
<dbReference type="EMBL" id="LVJZ01000003">
    <property type="protein sequence ID" value="ODB96995.1"/>
    <property type="molecule type" value="Genomic_DNA"/>
</dbReference>
<evidence type="ECO:0000256" key="1">
    <source>
        <dbReference type="ARBA" id="ARBA00004651"/>
    </source>
</evidence>
<evidence type="ECO:0000256" key="7">
    <source>
        <dbReference type="ARBA" id="ARBA00023136"/>
    </source>
</evidence>
<evidence type="ECO:0000256" key="3">
    <source>
        <dbReference type="ARBA" id="ARBA00022670"/>
    </source>
</evidence>
<reference evidence="10 11" key="1">
    <citation type="submission" date="2016-03" db="EMBL/GenBank/DDBJ databases">
        <title>Chemosynthetic sulphur-oxidizing symbionts of marine invertebrate animals are capable of nitrogen fixation.</title>
        <authorList>
            <person name="Petersen J.M."/>
            <person name="Kemper A."/>
            <person name="Gruber-Vodicka H."/>
            <person name="Cardini U."/>
            <person name="Geest Mvander."/>
            <person name="Kleiner M."/>
            <person name="Bulgheresi S."/>
            <person name="Fussmann M."/>
            <person name="Herbold C."/>
            <person name="Seah B.K.B."/>
            <person name="Antony C.Paul."/>
            <person name="Liu D."/>
            <person name="Belitz A."/>
            <person name="Weber M."/>
        </authorList>
    </citation>
    <scope>NUCLEOTIDE SEQUENCE [LARGE SCALE GENOMIC DNA]</scope>
    <source>
        <strain evidence="10">G_D</strain>
    </source>
</reference>
<evidence type="ECO:0000256" key="2">
    <source>
        <dbReference type="ARBA" id="ARBA00022475"/>
    </source>
</evidence>
<keyword evidence="5" id="KW-0378">Hydrolase</keyword>
<evidence type="ECO:0000259" key="9">
    <source>
        <dbReference type="Pfam" id="PF11984"/>
    </source>
</evidence>
<dbReference type="RefSeq" id="WP_069004724.1">
    <property type="nucleotide sequence ID" value="NZ_LVJX01000005.1"/>
</dbReference>
<evidence type="ECO:0000313" key="11">
    <source>
        <dbReference type="Proteomes" id="UP000094849"/>
    </source>
</evidence>
<protein>
    <submittedName>
        <fullName evidence="10">EpsI family protein</fullName>
    </submittedName>
</protein>
<dbReference type="InterPro" id="IPR026392">
    <property type="entry name" value="Exo/Archaeosortase_dom"/>
</dbReference>
<dbReference type="PROSITE" id="PS51257">
    <property type="entry name" value="PROKAR_LIPOPROTEIN"/>
    <property type="match status" value="1"/>
</dbReference>
<proteinExistence type="predicted"/>
<feature type="domain" description="Methanolan biosynthesis EpsI" evidence="9">
    <location>
        <begin position="339"/>
        <end position="506"/>
    </location>
</feature>
<dbReference type="Pfam" id="PF09721">
    <property type="entry name" value="Exosortase_EpsH"/>
    <property type="match status" value="1"/>
</dbReference>
<feature type="transmembrane region" description="Helical" evidence="8">
    <location>
        <begin position="307"/>
        <end position="326"/>
    </location>
</feature>
<sequence>MAERMTLKELSPDQLFSGVVLLACVLILTLVYGQTSIGFYRLWVAENSLQSHGLLLLPLSYYLLAREWYSRRHELQISFRPILLLLLVILSVIWLLSEIAQIQVGSQMVLIMILSVSVMALFGIKHTARMVLPILVLISATSVWSVLSQPLQVPTAVFVNQMLHFTGYASFQESYFITIPEGVFEVGDTCSGLRYQIAAITLAIIYSFFSHYSIRHAVIYMLLASGVAFISNSIRIYIVVLSGHYTNMTHSLLNDHIWLGWVVFVICYAAFMYATVSYEKRLKGEQKQPVIETGKVPVTKFSYSKTILIASVLLISASAGPIYSVIAMNGDGMRGSYDFDFSFGEIKLTEVTADERWNPAWVNADFEKRTAYQVAGINAELYTAYYATQEQGKEAVNDLNQAYNSEEWVSSDRVILDINLSAGRTISVSEETIVDSKRNERIIWQWYYIGGEISSSRLQSKLYGILGALKGRHDAAVVVISTDKTGDGTLERESMMKFTDLVINKIEQHYSAQKN</sequence>
<organism evidence="10 11">
    <name type="scientific">Candidatus Thiodiazotropha endoloripes</name>
    <dbReference type="NCBI Taxonomy" id="1818881"/>
    <lineage>
        <taxon>Bacteria</taxon>
        <taxon>Pseudomonadati</taxon>
        <taxon>Pseudomonadota</taxon>
        <taxon>Gammaproteobacteria</taxon>
        <taxon>Chromatiales</taxon>
        <taxon>Sedimenticolaceae</taxon>
        <taxon>Candidatus Thiodiazotropha</taxon>
    </lineage>
</organism>
<accession>A0A1E2UR20</accession>
<feature type="transmembrane region" description="Helical" evidence="8">
    <location>
        <begin position="49"/>
        <end position="65"/>
    </location>
</feature>
<dbReference type="GO" id="GO:0008233">
    <property type="term" value="F:peptidase activity"/>
    <property type="evidence" value="ECO:0007669"/>
    <property type="project" value="UniProtKB-KW"/>
</dbReference>
<comment type="subcellular location">
    <subcellularLocation>
        <location evidence="1">Cell membrane</location>
        <topology evidence="1">Multi-pass membrane protein</topology>
    </subcellularLocation>
</comment>